<dbReference type="PROSITE" id="PS50158">
    <property type="entry name" value="ZF_CCHC"/>
    <property type="match status" value="1"/>
</dbReference>
<keyword evidence="5" id="KW-1185">Reference proteome</keyword>
<evidence type="ECO:0000313" key="4">
    <source>
        <dbReference type="EMBL" id="KAG6776223.1"/>
    </source>
</evidence>
<protein>
    <recommendedName>
        <fullName evidence="3">CCHC-type domain-containing protein</fullName>
    </recommendedName>
</protein>
<dbReference type="InterPro" id="IPR001878">
    <property type="entry name" value="Znf_CCHC"/>
</dbReference>
<dbReference type="GO" id="GO:0003676">
    <property type="term" value="F:nucleic acid binding"/>
    <property type="evidence" value="ECO:0007669"/>
    <property type="project" value="InterPro"/>
</dbReference>
<dbReference type="Pfam" id="PF00098">
    <property type="entry name" value="zf-CCHC"/>
    <property type="match status" value="1"/>
</dbReference>
<evidence type="ECO:0000313" key="5">
    <source>
        <dbReference type="Proteomes" id="UP000886885"/>
    </source>
</evidence>
<reference evidence="4" key="1">
    <citation type="journal article" date="2020" name="bioRxiv">
        <title>Hybrid origin of Populus tomentosa Carr. identified through genome sequencing and phylogenomic analysis.</title>
        <authorList>
            <person name="An X."/>
            <person name="Gao K."/>
            <person name="Chen Z."/>
            <person name="Li J."/>
            <person name="Yang X."/>
            <person name="Yang X."/>
            <person name="Zhou J."/>
            <person name="Guo T."/>
            <person name="Zhao T."/>
            <person name="Huang S."/>
            <person name="Miao D."/>
            <person name="Khan W.U."/>
            <person name="Rao P."/>
            <person name="Ye M."/>
            <person name="Lei B."/>
            <person name="Liao W."/>
            <person name="Wang J."/>
            <person name="Ji L."/>
            <person name="Li Y."/>
            <person name="Guo B."/>
            <person name="Mustafa N.S."/>
            <person name="Li S."/>
            <person name="Yun Q."/>
            <person name="Keller S.R."/>
            <person name="Mao J."/>
            <person name="Zhang R."/>
            <person name="Strauss S.H."/>
        </authorList>
    </citation>
    <scope>NUCLEOTIDE SEQUENCE</scope>
    <source>
        <strain evidence="4">GM15</strain>
        <tissue evidence="4">Leaf</tissue>
    </source>
</reference>
<accession>A0A8X8A1P9</accession>
<organism evidence="4 5">
    <name type="scientific">Populus tomentosa</name>
    <name type="common">Chinese white poplar</name>
    <dbReference type="NCBI Taxonomy" id="118781"/>
    <lineage>
        <taxon>Eukaryota</taxon>
        <taxon>Viridiplantae</taxon>
        <taxon>Streptophyta</taxon>
        <taxon>Embryophyta</taxon>
        <taxon>Tracheophyta</taxon>
        <taxon>Spermatophyta</taxon>
        <taxon>Magnoliopsida</taxon>
        <taxon>eudicotyledons</taxon>
        <taxon>Gunneridae</taxon>
        <taxon>Pentapetalae</taxon>
        <taxon>rosids</taxon>
        <taxon>fabids</taxon>
        <taxon>Malpighiales</taxon>
        <taxon>Salicaceae</taxon>
        <taxon>Saliceae</taxon>
        <taxon>Populus</taxon>
    </lineage>
</organism>
<comment type="caution">
    <text evidence="4">The sequence shown here is derived from an EMBL/GenBank/DDBJ whole genome shotgun (WGS) entry which is preliminary data.</text>
</comment>
<name>A0A8X8A1P9_POPTO</name>
<proteinExistence type="predicted"/>
<evidence type="ECO:0000259" key="3">
    <source>
        <dbReference type="PROSITE" id="PS50158"/>
    </source>
</evidence>
<evidence type="ECO:0000256" key="1">
    <source>
        <dbReference type="PROSITE-ProRule" id="PRU00047"/>
    </source>
</evidence>
<dbReference type="AlphaFoldDB" id="A0A8X8A1P9"/>
<keyword evidence="1" id="KW-0863">Zinc-finger</keyword>
<dbReference type="GO" id="GO:0008270">
    <property type="term" value="F:zinc ion binding"/>
    <property type="evidence" value="ECO:0007669"/>
    <property type="project" value="UniProtKB-KW"/>
</dbReference>
<feature type="domain" description="CCHC-type" evidence="3">
    <location>
        <begin position="315"/>
        <end position="331"/>
    </location>
</feature>
<dbReference type="EMBL" id="JAAWWB010000009">
    <property type="protein sequence ID" value="KAG6776223.1"/>
    <property type="molecule type" value="Genomic_DNA"/>
</dbReference>
<evidence type="ECO:0000256" key="2">
    <source>
        <dbReference type="SAM" id="MobiDB-lite"/>
    </source>
</evidence>
<feature type="compositionally biased region" description="Low complexity" evidence="2">
    <location>
        <begin position="387"/>
        <end position="396"/>
    </location>
</feature>
<sequence>MEEYIMDSSSIAIPDICIHICGESKGDSLMAWIWLDIECVVRLIIATDSNLMDDMVLAHVLMISKSTRMAHDLIEGINQDEFMRGSSEDFLQNIVNMLSTVFLGTNYLNDGENQVKIKQEEARDRMTKLQICDLCYLDQFTYDYEEALLNVPNTEWIGYIEGYLRKIPYIGKESLEEYQALPHISKLSLIVAKNIVSKKLTKICTDRQLLKKTKKINLCCPEFQGPETMYGCQTVPQIKKWKKKIKKKYRFKKPKKKKYYSHPKRYKKYFGHKTKRKRFFKKKNYRDLKGLNDEPKELSQTDKQKFCPQKKKTCKCWICQEIGHMSYECPNTKPSKAHAKVFEEMFLEEALEQYNLAPLETLDDVTSDEELYYLESETDSETDDYSETSSDISDQE</sequence>
<feature type="compositionally biased region" description="Acidic residues" evidence="2">
    <location>
        <begin position="370"/>
        <end position="386"/>
    </location>
</feature>
<dbReference type="SMART" id="SM00343">
    <property type="entry name" value="ZnF_C2HC"/>
    <property type="match status" value="1"/>
</dbReference>
<keyword evidence="1" id="KW-0479">Metal-binding</keyword>
<dbReference type="OrthoDB" id="1697133at2759"/>
<dbReference type="Proteomes" id="UP000886885">
    <property type="component" value="Chromosome 5A"/>
</dbReference>
<gene>
    <name evidence="4" type="ORF">POTOM_019729</name>
</gene>
<keyword evidence="1" id="KW-0862">Zinc</keyword>
<feature type="region of interest" description="Disordered" evidence="2">
    <location>
        <begin position="370"/>
        <end position="396"/>
    </location>
</feature>